<name>A0A3N4HNY3_ASCIM</name>
<dbReference type="Proteomes" id="UP000275078">
    <property type="component" value="Unassembled WGS sequence"/>
</dbReference>
<dbReference type="EMBL" id="ML119763">
    <property type="protein sequence ID" value="RPA75439.1"/>
    <property type="molecule type" value="Genomic_DNA"/>
</dbReference>
<evidence type="ECO:0000313" key="2">
    <source>
        <dbReference type="Proteomes" id="UP000275078"/>
    </source>
</evidence>
<organism evidence="1 2">
    <name type="scientific">Ascobolus immersus RN42</name>
    <dbReference type="NCBI Taxonomy" id="1160509"/>
    <lineage>
        <taxon>Eukaryota</taxon>
        <taxon>Fungi</taxon>
        <taxon>Dikarya</taxon>
        <taxon>Ascomycota</taxon>
        <taxon>Pezizomycotina</taxon>
        <taxon>Pezizomycetes</taxon>
        <taxon>Pezizales</taxon>
        <taxon>Ascobolaceae</taxon>
        <taxon>Ascobolus</taxon>
    </lineage>
</organism>
<reference evidence="1 2" key="1">
    <citation type="journal article" date="2018" name="Nat. Ecol. Evol.">
        <title>Pezizomycetes genomes reveal the molecular basis of ectomycorrhizal truffle lifestyle.</title>
        <authorList>
            <person name="Murat C."/>
            <person name="Payen T."/>
            <person name="Noel B."/>
            <person name="Kuo A."/>
            <person name="Morin E."/>
            <person name="Chen J."/>
            <person name="Kohler A."/>
            <person name="Krizsan K."/>
            <person name="Balestrini R."/>
            <person name="Da Silva C."/>
            <person name="Montanini B."/>
            <person name="Hainaut M."/>
            <person name="Levati E."/>
            <person name="Barry K.W."/>
            <person name="Belfiori B."/>
            <person name="Cichocki N."/>
            <person name="Clum A."/>
            <person name="Dockter R.B."/>
            <person name="Fauchery L."/>
            <person name="Guy J."/>
            <person name="Iotti M."/>
            <person name="Le Tacon F."/>
            <person name="Lindquist E.A."/>
            <person name="Lipzen A."/>
            <person name="Malagnac F."/>
            <person name="Mello A."/>
            <person name="Molinier V."/>
            <person name="Miyauchi S."/>
            <person name="Poulain J."/>
            <person name="Riccioni C."/>
            <person name="Rubini A."/>
            <person name="Sitrit Y."/>
            <person name="Splivallo R."/>
            <person name="Traeger S."/>
            <person name="Wang M."/>
            <person name="Zifcakova L."/>
            <person name="Wipf D."/>
            <person name="Zambonelli A."/>
            <person name="Paolocci F."/>
            <person name="Nowrousian M."/>
            <person name="Ottonello S."/>
            <person name="Baldrian P."/>
            <person name="Spatafora J.W."/>
            <person name="Henrissat B."/>
            <person name="Nagy L.G."/>
            <person name="Aury J.M."/>
            <person name="Wincker P."/>
            <person name="Grigoriev I.V."/>
            <person name="Bonfante P."/>
            <person name="Martin F.M."/>
        </authorList>
    </citation>
    <scope>NUCLEOTIDE SEQUENCE [LARGE SCALE GENOMIC DNA]</scope>
    <source>
        <strain evidence="1 2">RN42</strain>
    </source>
</reference>
<gene>
    <name evidence="1" type="ORF">BJ508DRAFT_338785</name>
</gene>
<evidence type="ECO:0000313" key="1">
    <source>
        <dbReference type="EMBL" id="RPA75439.1"/>
    </source>
</evidence>
<accession>A0A3N4HNY3</accession>
<sequence>MPLIDSKNDHEFQYGMAGRSMYNAVWGKGIEWALKNELIQVMDEDTGVLTRSQDAPRDAKTFLARLEHVDYEAENTKAKAKRPIFMFCFELEEPNVGVDWYMGGLPCQASHVLLRDVWFEAYGCVSRRLCPEDCYDWSSWKLPNTFLSPVAQLSGASGIGFFLLVRLLLGLPTAFQPDGSSLQSTIYLFTESGCWGIQSPTEETEYFELQVGPKVDNFIFLCSGPPADSMLRSSERSNWPTLYYSSSDGLLPKSFISRIQYRIYMDIWSIEEIVLLYKLGAFWSGSFHDEENLLSFVNLYHPSPRLLNEVSQLLYSEGVRPFAWAENYQRNHVIPTLAKLSKFRHDNETGEYFGVDTSNTIAVTRPVDVNGTIVPLSSLHRNYLPTKYLCTLMENTRSKSTSLEAAEQEIARLIGEQDLWKHKAYDLEKRNIEMSSRIQRTLAVLGPIDVEEEVCDASGAKKRKL</sequence>
<protein>
    <submittedName>
        <fullName evidence="1">Uncharacterized protein</fullName>
    </submittedName>
</protein>
<keyword evidence="2" id="KW-1185">Reference proteome</keyword>
<proteinExistence type="predicted"/>
<dbReference type="AlphaFoldDB" id="A0A3N4HNY3"/>